<reference evidence="18" key="1">
    <citation type="submission" date="2014-11" db="EMBL/GenBank/DDBJ databases">
        <authorList>
            <person name="Amaro Gonzalez C."/>
        </authorList>
    </citation>
    <scope>NUCLEOTIDE SEQUENCE</scope>
</reference>
<evidence type="ECO:0000256" key="13">
    <source>
        <dbReference type="ARBA" id="ARBA00023128"/>
    </source>
</evidence>
<dbReference type="EMBL" id="JAFIRN010000004">
    <property type="protein sequence ID" value="KAG5851423.1"/>
    <property type="molecule type" value="Genomic_DNA"/>
</dbReference>
<keyword evidence="13" id="KW-0496">Mitochondrion</keyword>
<reference evidence="18" key="2">
    <citation type="journal article" date="2015" name="Fish Shellfish Immunol.">
        <title>Early steps in the European eel (Anguilla anguilla)-Vibrio vulnificus interaction in the gills: Role of the RtxA13 toxin.</title>
        <authorList>
            <person name="Callol A."/>
            <person name="Pajuelo D."/>
            <person name="Ebbesson L."/>
            <person name="Teles M."/>
            <person name="MacKenzie S."/>
            <person name="Amaro C."/>
        </authorList>
    </citation>
    <scope>NUCLEOTIDE SEQUENCE</scope>
</reference>
<dbReference type="AlphaFoldDB" id="A0A0E9WPC5"/>
<dbReference type="Proteomes" id="UP001044222">
    <property type="component" value="Unassembled WGS sequence"/>
</dbReference>
<evidence type="ECO:0000313" key="19">
    <source>
        <dbReference type="EMBL" id="KAG5851423.1"/>
    </source>
</evidence>
<evidence type="ECO:0000256" key="8">
    <source>
        <dbReference type="ARBA" id="ARBA00022692"/>
    </source>
</evidence>
<comment type="similarity">
    <text evidence="3">Belongs to the complex I NDUFB5 subunit family.</text>
</comment>
<dbReference type="GO" id="GO:0005743">
    <property type="term" value="C:mitochondrial inner membrane"/>
    <property type="evidence" value="ECO:0007669"/>
    <property type="project" value="UniProtKB-SubCell"/>
</dbReference>
<evidence type="ECO:0000256" key="7">
    <source>
        <dbReference type="ARBA" id="ARBA00022660"/>
    </source>
</evidence>
<evidence type="ECO:0000313" key="20">
    <source>
        <dbReference type="Proteomes" id="UP001044222"/>
    </source>
</evidence>
<dbReference type="PANTHER" id="PTHR13178">
    <property type="entry name" value="NADH-UBIQUINONE OXIDOREDUCTASE SGDH SUBUNIT"/>
    <property type="match status" value="1"/>
</dbReference>
<evidence type="ECO:0000256" key="2">
    <source>
        <dbReference type="ARBA" id="ARBA00004434"/>
    </source>
</evidence>
<keyword evidence="7" id="KW-0679">Respiratory chain</keyword>
<sequence length="186" mass="21562">MVGFSVLRSTAAFAARLNPFKQAISKGNLLTRTASQTEKAVVRYGSHGKQMFIIKPSDFYDRRFLHLLKYYVLLTGIPIAVLVTSVNLFVGEAELTEIPEDYVPEHWEYYKHPITRWIVRNIYDPPEKDYEKMMALIQIEAEKANMRLSQQEARRHMRAHGDGPWFQYGTTDKNLIDNSYKSTPDT</sequence>
<evidence type="ECO:0000256" key="6">
    <source>
        <dbReference type="ARBA" id="ARBA00022448"/>
    </source>
</evidence>
<evidence type="ECO:0000256" key="16">
    <source>
        <dbReference type="ARBA" id="ARBA00032550"/>
    </source>
</evidence>
<keyword evidence="9" id="KW-0999">Mitochondrion inner membrane</keyword>
<keyword evidence="14 17" id="KW-0472">Membrane</keyword>
<comment type="subunit">
    <text evidence="4">Complex I is composed of 45 different subunits.</text>
</comment>
<keyword evidence="6" id="KW-0813">Transport</keyword>
<gene>
    <name evidence="19" type="ORF">ANANG_G00093250</name>
</gene>
<dbReference type="EMBL" id="GBXM01017157">
    <property type="protein sequence ID" value="JAH91420.1"/>
    <property type="molecule type" value="Transcribed_RNA"/>
</dbReference>
<comment type="subcellular location">
    <subcellularLocation>
        <location evidence="2">Mitochondrion inner membrane</location>
        <topology evidence="2">Single-pass membrane protein</topology>
    </subcellularLocation>
</comment>
<keyword evidence="12 17" id="KW-1133">Transmembrane helix</keyword>
<keyword evidence="8 17" id="KW-0812">Transmembrane</keyword>
<dbReference type="InterPro" id="IPR019173">
    <property type="entry name" value="NADH_UbQ_OxRdtase_B5_su"/>
</dbReference>
<proteinExistence type="inferred from homology"/>
<keyword evidence="20" id="KW-1185">Reference proteome</keyword>
<comment type="function">
    <text evidence="1">Accessory subunit of the mitochondrial membrane respiratory chain NADH dehydrogenase (Complex I), that is believed not to be involved in catalysis. Complex I functions in the transfer of electrons from NADH to the respiratory chain. The immediate electron acceptor for the enzyme is believed to be ubiquinone.</text>
</comment>
<evidence type="ECO:0000256" key="15">
    <source>
        <dbReference type="ARBA" id="ARBA00032395"/>
    </source>
</evidence>
<evidence type="ECO:0000256" key="5">
    <source>
        <dbReference type="ARBA" id="ARBA00015175"/>
    </source>
</evidence>
<keyword evidence="11" id="KW-0249">Electron transport</keyword>
<feature type="transmembrane region" description="Helical" evidence="17">
    <location>
        <begin position="70"/>
        <end position="90"/>
    </location>
</feature>
<evidence type="ECO:0000256" key="10">
    <source>
        <dbReference type="ARBA" id="ARBA00022946"/>
    </source>
</evidence>
<evidence type="ECO:0000256" key="17">
    <source>
        <dbReference type="SAM" id="Phobius"/>
    </source>
</evidence>
<dbReference type="Pfam" id="PF09781">
    <property type="entry name" value="NDUF_B5"/>
    <property type="match status" value="1"/>
</dbReference>
<name>A0A0E9WPC5_ANGAN</name>
<evidence type="ECO:0000256" key="14">
    <source>
        <dbReference type="ARBA" id="ARBA00023136"/>
    </source>
</evidence>
<evidence type="ECO:0000256" key="4">
    <source>
        <dbReference type="ARBA" id="ARBA00011533"/>
    </source>
</evidence>
<keyword evidence="10" id="KW-0809">Transit peptide</keyword>
<evidence type="ECO:0000256" key="11">
    <source>
        <dbReference type="ARBA" id="ARBA00022982"/>
    </source>
</evidence>
<evidence type="ECO:0000256" key="1">
    <source>
        <dbReference type="ARBA" id="ARBA00003195"/>
    </source>
</evidence>
<accession>A0A0E9WPC5</accession>
<protein>
    <recommendedName>
        <fullName evidence="5">NADH dehydrogenase [ubiquinone] 1 beta subcomplex subunit 5, mitochondrial</fullName>
    </recommendedName>
    <alternativeName>
        <fullName evidence="16">Complex I-SGDH</fullName>
    </alternativeName>
    <alternativeName>
        <fullName evidence="15">NADH-ubiquinone oxidoreductase SGDH subunit</fullName>
    </alternativeName>
</protein>
<evidence type="ECO:0000256" key="12">
    <source>
        <dbReference type="ARBA" id="ARBA00022989"/>
    </source>
</evidence>
<evidence type="ECO:0000256" key="9">
    <source>
        <dbReference type="ARBA" id="ARBA00022792"/>
    </source>
</evidence>
<organism evidence="18">
    <name type="scientific">Anguilla anguilla</name>
    <name type="common">European freshwater eel</name>
    <name type="synonym">Muraena anguilla</name>
    <dbReference type="NCBI Taxonomy" id="7936"/>
    <lineage>
        <taxon>Eukaryota</taxon>
        <taxon>Metazoa</taxon>
        <taxon>Chordata</taxon>
        <taxon>Craniata</taxon>
        <taxon>Vertebrata</taxon>
        <taxon>Euteleostomi</taxon>
        <taxon>Actinopterygii</taxon>
        <taxon>Neopterygii</taxon>
        <taxon>Teleostei</taxon>
        <taxon>Anguilliformes</taxon>
        <taxon>Anguillidae</taxon>
        <taxon>Anguilla</taxon>
    </lineage>
</organism>
<evidence type="ECO:0000313" key="18">
    <source>
        <dbReference type="EMBL" id="JAH91420.1"/>
    </source>
</evidence>
<reference evidence="19" key="3">
    <citation type="submission" date="2021-01" db="EMBL/GenBank/DDBJ databases">
        <title>A chromosome-scale assembly of European eel, Anguilla anguilla.</title>
        <authorList>
            <person name="Henkel C."/>
            <person name="Jong-Raadsen S.A."/>
            <person name="Dufour S."/>
            <person name="Weltzien F.-A."/>
            <person name="Palstra A.P."/>
            <person name="Pelster B."/>
            <person name="Spaink H.P."/>
            <person name="Van Den Thillart G.E."/>
            <person name="Jansen H."/>
            <person name="Zahm M."/>
            <person name="Klopp C."/>
            <person name="Cedric C."/>
            <person name="Louis A."/>
            <person name="Berthelot C."/>
            <person name="Parey E."/>
            <person name="Roest Crollius H."/>
            <person name="Montfort J."/>
            <person name="Robinson-Rechavi M."/>
            <person name="Bucao C."/>
            <person name="Bouchez O."/>
            <person name="Gislard M."/>
            <person name="Lluch J."/>
            <person name="Milhes M."/>
            <person name="Lampietro C."/>
            <person name="Lopez Roques C."/>
            <person name="Donnadieu C."/>
            <person name="Braasch I."/>
            <person name="Desvignes T."/>
            <person name="Postlethwait J."/>
            <person name="Bobe J."/>
            <person name="Guiguen Y."/>
            <person name="Dirks R."/>
        </authorList>
    </citation>
    <scope>NUCLEOTIDE SEQUENCE</scope>
    <source>
        <strain evidence="19">Tag_6206</strain>
        <tissue evidence="19">Liver</tissue>
    </source>
</reference>
<evidence type="ECO:0000256" key="3">
    <source>
        <dbReference type="ARBA" id="ARBA00007152"/>
    </source>
</evidence>
<dbReference type="PANTHER" id="PTHR13178:SF0">
    <property type="entry name" value="NADH DEHYDROGENASE [UBIQUINONE] 1 BETA SUBCOMPLEX SUBUNIT 5, MITOCHONDRIAL"/>
    <property type="match status" value="1"/>
</dbReference>